<dbReference type="Pfam" id="PF13456">
    <property type="entry name" value="RVT_3"/>
    <property type="match status" value="1"/>
</dbReference>
<dbReference type="InterPro" id="IPR012337">
    <property type="entry name" value="RNaseH-like_sf"/>
</dbReference>
<dbReference type="InterPro" id="IPR002156">
    <property type="entry name" value="RNaseH_domain"/>
</dbReference>
<name>A0A7G7YMS6_9CORY</name>
<dbReference type="KEGG" id="cans:GP473_03110"/>
<evidence type="ECO:0000259" key="5">
    <source>
        <dbReference type="PROSITE" id="PS50879"/>
    </source>
</evidence>
<dbReference type="InterPro" id="IPR029033">
    <property type="entry name" value="His_PPase_superfam"/>
</dbReference>
<feature type="compositionally biased region" description="Basic and acidic residues" evidence="4">
    <location>
        <begin position="175"/>
        <end position="186"/>
    </location>
</feature>
<feature type="active site" description="Tele-phosphohistidine intermediate" evidence="1">
    <location>
        <position position="212"/>
    </location>
</feature>
<dbReference type="NCBIfam" id="NF005567">
    <property type="entry name" value="PRK07238.1"/>
    <property type="match status" value="1"/>
</dbReference>
<dbReference type="SUPFAM" id="SSF53254">
    <property type="entry name" value="Phosphoglycerate mutase-like"/>
    <property type="match status" value="1"/>
</dbReference>
<feature type="active site" description="Proton donor/acceptor" evidence="2">
    <location>
        <position position="286"/>
    </location>
</feature>
<dbReference type="PROSITE" id="PS50879">
    <property type="entry name" value="RNASE_H_1"/>
    <property type="match status" value="1"/>
</dbReference>
<dbReference type="GO" id="GO:0005737">
    <property type="term" value="C:cytoplasm"/>
    <property type="evidence" value="ECO:0007669"/>
    <property type="project" value="TreeGrafter"/>
</dbReference>
<dbReference type="Gene3D" id="3.30.420.10">
    <property type="entry name" value="Ribonuclease H-like superfamily/Ribonuclease H"/>
    <property type="match status" value="1"/>
</dbReference>
<dbReference type="CDD" id="cd09279">
    <property type="entry name" value="RNase_HI_like"/>
    <property type="match status" value="1"/>
</dbReference>
<organism evidence="6 7">
    <name type="scientific">Corynebacterium anserum</name>
    <dbReference type="NCBI Taxonomy" id="2684406"/>
    <lineage>
        <taxon>Bacteria</taxon>
        <taxon>Bacillati</taxon>
        <taxon>Actinomycetota</taxon>
        <taxon>Actinomycetes</taxon>
        <taxon>Mycobacteriales</taxon>
        <taxon>Corynebacteriaceae</taxon>
        <taxon>Corynebacterium</taxon>
    </lineage>
</organism>
<feature type="active site" description="Proton donor/acceptor; for phosphatase activity" evidence="1">
    <location>
        <position position="286"/>
    </location>
</feature>
<protein>
    <submittedName>
        <fullName evidence="6">Bifunctional RNase H/acid phosphatase</fullName>
    </submittedName>
</protein>
<feature type="binding site" evidence="3">
    <location>
        <position position="262"/>
    </location>
    <ligand>
        <name>substrate</name>
    </ligand>
</feature>
<dbReference type="PANTHER" id="PTHR48100">
    <property type="entry name" value="BROAD-SPECIFICITY PHOSPHATASE YOR283W-RELATED"/>
    <property type="match status" value="1"/>
</dbReference>
<dbReference type="CDD" id="cd07067">
    <property type="entry name" value="HP_PGM_like"/>
    <property type="match status" value="1"/>
</dbReference>
<dbReference type="PANTHER" id="PTHR48100:SF1">
    <property type="entry name" value="HISTIDINE PHOSPHATASE FAMILY PROTEIN-RELATED"/>
    <property type="match status" value="1"/>
</dbReference>
<dbReference type="EMBL" id="CP046883">
    <property type="protein sequence ID" value="QNH95796.1"/>
    <property type="molecule type" value="Genomic_DNA"/>
</dbReference>
<feature type="region of interest" description="Disordered" evidence="4">
    <location>
        <begin position="149"/>
        <end position="199"/>
    </location>
</feature>
<feature type="domain" description="RNase H type-1" evidence="5">
    <location>
        <begin position="1"/>
        <end position="152"/>
    </location>
</feature>
<dbReference type="PIRSF" id="PIRSF036922">
    <property type="entry name" value="RNaseH_PGAM"/>
    <property type="match status" value="1"/>
</dbReference>
<keyword evidence="7" id="KW-1185">Reference proteome</keyword>
<dbReference type="SMART" id="SM00855">
    <property type="entry name" value="PGAM"/>
    <property type="match status" value="1"/>
</dbReference>
<evidence type="ECO:0000256" key="1">
    <source>
        <dbReference type="PIRSR" id="PIRSR036922-1"/>
    </source>
</evidence>
<dbReference type="RefSeq" id="WP_186277129.1">
    <property type="nucleotide sequence ID" value="NZ_CP046883.1"/>
</dbReference>
<evidence type="ECO:0000256" key="3">
    <source>
        <dbReference type="PIRSR" id="PIRSR613078-2"/>
    </source>
</evidence>
<gene>
    <name evidence="6" type="ORF">GP473_03110</name>
</gene>
<evidence type="ECO:0000256" key="2">
    <source>
        <dbReference type="PIRSR" id="PIRSR613078-1"/>
    </source>
</evidence>
<dbReference type="Pfam" id="PF00300">
    <property type="entry name" value="His_Phos_1"/>
    <property type="match status" value="1"/>
</dbReference>
<dbReference type="Gene3D" id="3.40.50.1240">
    <property type="entry name" value="Phosphoglycerate mutase-like"/>
    <property type="match status" value="1"/>
</dbReference>
<dbReference type="InterPro" id="IPR036397">
    <property type="entry name" value="RNaseH_sf"/>
</dbReference>
<dbReference type="GO" id="GO:0003676">
    <property type="term" value="F:nucleic acid binding"/>
    <property type="evidence" value="ECO:0007669"/>
    <property type="project" value="InterPro"/>
</dbReference>
<accession>A0A7G7YMS6</accession>
<dbReference type="Proteomes" id="UP000515275">
    <property type="component" value="Chromosome"/>
</dbReference>
<dbReference type="SUPFAM" id="SSF53098">
    <property type="entry name" value="Ribonuclease H-like"/>
    <property type="match status" value="1"/>
</dbReference>
<dbReference type="AlphaFoldDB" id="A0A7G7YMS6"/>
<sequence length="406" mass="44521">MRLRVESDGGSRGNPGIAGSGCSVVDAASAARGEPHELACQWEYIDKATNNVAEYKGLINGLTLAREVAERSGSTGGETTVDVFMDSKLIVEQMTGRWKIKHPDMKPLAQQVKQLEREFSAVTYTWVPRERNKRADALTNLAMDEQESGVTLNLSDQYEGQGGSEGSDVASRKGGTNEKGEKEHQHCGGTSAFSAPDWHGGTRPTRFLLVRHGQTEMSVAKQFSGLSDPQLTETGQWQAAQVARYLGARGGIQAVVSSPLTRTQQTAQAIADQLGLSVTTDEGLIEMDFGTWEGRSFQEIRAEYPDEHREFFLNATSAPPGGESQEDVYHRMEFVINRLVTEYEGANVVLVSHVTPIKSVIRLALQASGVVFRTMHLDLAGLSIVEFYPDDTSVVRRVNDTHYLEN</sequence>
<dbReference type="GO" id="GO:0004523">
    <property type="term" value="F:RNA-DNA hybrid ribonuclease activity"/>
    <property type="evidence" value="ECO:0007669"/>
    <property type="project" value="InterPro"/>
</dbReference>
<proteinExistence type="predicted"/>
<dbReference type="InterPro" id="IPR050275">
    <property type="entry name" value="PGM_Phosphatase"/>
</dbReference>
<dbReference type="InterPro" id="IPR014636">
    <property type="entry name" value="RNaseH/PGlycerate_mutase"/>
</dbReference>
<feature type="compositionally biased region" description="Polar residues" evidence="4">
    <location>
        <begin position="149"/>
        <end position="158"/>
    </location>
</feature>
<evidence type="ECO:0000313" key="7">
    <source>
        <dbReference type="Proteomes" id="UP000515275"/>
    </source>
</evidence>
<evidence type="ECO:0000256" key="4">
    <source>
        <dbReference type="SAM" id="MobiDB-lite"/>
    </source>
</evidence>
<reference evidence="6 7" key="1">
    <citation type="submission" date="2019-12" db="EMBL/GenBank/DDBJ databases">
        <title>Corynebacterium sp. nov., isolated from feces of the Anser Albifrons in China.</title>
        <authorList>
            <person name="Liu Q."/>
        </authorList>
    </citation>
    <scope>NUCLEOTIDE SEQUENCE [LARGE SCALE GENOMIC DNA]</scope>
    <source>
        <strain evidence="6 7">23H37-10</strain>
    </source>
</reference>
<dbReference type="GO" id="GO:0016791">
    <property type="term" value="F:phosphatase activity"/>
    <property type="evidence" value="ECO:0007669"/>
    <property type="project" value="TreeGrafter"/>
</dbReference>
<evidence type="ECO:0000313" key="6">
    <source>
        <dbReference type="EMBL" id="QNH95796.1"/>
    </source>
</evidence>
<dbReference type="InterPro" id="IPR013078">
    <property type="entry name" value="His_Pase_superF_clade-1"/>
</dbReference>